<name>A0A8J2LAR7_9HEXA</name>
<accession>A0A8J2LAR7</accession>
<dbReference type="Proteomes" id="UP000708208">
    <property type="component" value="Unassembled WGS sequence"/>
</dbReference>
<keyword evidence="3" id="KW-1185">Reference proteome</keyword>
<gene>
    <name evidence="2" type="ORF">AFUS01_LOCUS40512</name>
</gene>
<sequence length="941" mass="105589">MAHFGDYCDDVRGDDPPADENWVDRDNPSTSQGAGMMDSGLQEDPEHELRRSVRQNRGVPPDRYGYPGSGIRGRAKSPYGHATPSRRPGLPRMSEGLDLLSLQNIPSGRRSKPASITSHKTAASQSSSTIRMRQLELEARFTEAQAEIVRRTAESDAAALKARLMAERAALEEEQNSSDEDREEVINEEEDNGGKDIPQNFETGDTQPRVSFPSDSLVEDQVPPTTDPPANEEFQNLRDESSHVQINTRWEQPSPSHGRSVGWWHQTSLVQPNHNIQTPGPYAARSQVMGLKSQEPPAQVDSSKPSIISGKYSMQNVWGGVLSGGQVPSLTTGQGATFLSSSQSKLFSGTSLPEWPPPSFTTLPPQKYEAATKRAEETSWCPPAGPGLNQPQVPPATSTNRQVHIQQQPTPPQPPLSSSNAPAEVNQTLDRLTSCMEVIVPRIAGGSDETRTFMARQAMQRDLPLFSGEAEEWANFAATFLRSTNSCRFANDENLSRLQKCLRGKARDVVQALLVTPENVPEILRTLEFHFGQPEDIIGSMIAKAEAAVIVREDKPELMMDFCSIVKNMVATMISLRKEEHLGNPMLVKKLLAKLPPNYKLYWVNQARSWGRSDLQAFATWLWDMAQLVQLTKTDFKPAESKRKDKPGDRYPKALDKKKEMVGTTGAVHAIVDQHYMHNYLVSFRNVQEAKNRVQEVYNIHTYVWRLQNVQLADERPTVTRLDTCSPSGYKCQGPWHRIRTSARKDSRTIMGPKLKSDDLTWDEAIPELLVQKWEAFRRRLDVIASISIPRCYGWNPDSILRAELHIFCDASEQGYAAVAYFRFETPSSFKTAFVFAKSKVAPLKFVTIPRLELMAAVMAVRLAKTVQTRHELIISSTNYWTDSQIVLTWLRSDARKFQTFVANRVGEIEESSEAEQWNWVPSELNTADFATRDKDVDSEL</sequence>
<dbReference type="InterPro" id="IPR005312">
    <property type="entry name" value="DUF1759"/>
</dbReference>
<feature type="non-terminal residue" evidence="2">
    <location>
        <position position="1"/>
    </location>
</feature>
<feature type="region of interest" description="Disordered" evidence="1">
    <location>
        <begin position="170"/>
        <end position="233"/>
    </location>
</feature>
<protein>
    <submittedName>
        <fullName evidence="2">Uncharacterized protein</fullName>
    </submittedName>
</protein>
<comment type="caution">
    <text evidence="2">The sequence shown here is derived from an EMBL/GenBank/DDBJ whole genome shotgun (WGS) entry which is preliminary data.</text>
</comment>
<evidence type="ECO:0000313" key="3">
    <source>
        <dbReference type="Proteomes" id="UP000708208"/>
    </source>
</evidence>
<feature type="compositionally biased region" description="Acidic residues" evidence="1">
    <location>
        <begin position="172"/>
        <end position="191"/>
    </location>
</feature>
<dbReference type="PANTHER" id="PTHR47331">
    <property type="entry name" value="PHD-TYPE DOMAIN-CONTAINING PROTEIN"/>
    <property type="match status" value="1"/>
</dbReference>
<proteinExistence type="predicted"/>
<evidence type="ECO:0000313" key="2">
    <source>
        <dbReference type="EMBL" id="CAG7830725.1"/>
    </source>
</evidence>
<dbReference type="OrthoDB" id="8064889at2759"/>
<reference evidence="2" key="1">
    <citation type="submission" date="2021-06" db="EMBL/GenBank/DDBJ databases">
        <authorList>
            <person name="Hodson N. C."/>
            <person name="Mongue J. A."/>
            <person name="Jaron S. K."/>
        </authorList>
    </citation>
    <scope>NUCLEOTIDE SEQUENCE</scope>
</reference>
<evidence type="ECO:0000256" key="1">
    <source>
        <dbReference type="SAM" id="MobiDB-lite"/>
    </source>
</evidence>
<organism evidence="2 3">
    <name type="scientific">Allacma fusca</name>
    <dbReference type="NCBI Taxonomy" id="39272"/>
    <lineage>
        <taxon>Eukaryota</taxon>
        <taxon>Metazoa</taxon>
        <taxon>Ecdysozoa</taxon>
        <taxon>Arthropoda</taxon>
        <taxon>Hexapoda</taxon>
        <taxon>Collembola</taxon>
        <taxon>Symphypleona</taxon>
        <taxon>Sminthuridae</taxon>
        <taxon>Allacma</taxon>
    </lineage>
</organism>
<feature type="region of interest" description="Disordered" evidence="1">
    <location>
        <begin position="1"/>
        <end position="131"/>
    </location>
</feature>
<dbReference type="Pfam" id="PF05380">
    <property type="entry name" value="Peptidase_A17"/>
    <property type="match status" value="1"/>
</dbReference>
<feature type="compositionally biased region" description="Polar residues" evidence="1">
    <location>
        <begin position="200"/>
        <end position="209"/>
    </location>
</feature>
<dbReference type="EMBL" id="CAJVCH010557313">
    <property type="protein sequence ID" value="CAG7830725.1"/>
    <property type="molecule type" value="Genomic_DNA"/>
</dbReference>
<feature type="compositionally biased region" description="Polar residues" evidence="1">
    <location>
        <begin position="389"/>
        <end position="405"/>
    </location>
</feature>
<feature type="compositionally biased region" description="Polar residues" evidence="1">
    <location>
        <begin position="114"/>
        <end position="131"/>
    </location>
</feature>
<dbReference type="PANTHER" id="PTHR47331:SF5">
    <property type="entry name" value="RIBONUCLEASE H"/>
    <property type="match status" value="1"/>
</dbReference>
<dbReference type="InterPro" id="IPR008042">
    <property type="entry name" value="Retrotrans_Pao"/>
</dbReference>
<feature type="region of interest" description="Disordered" evidence="1">
    <location>
        <begin position="346"/>
        <end position="424"/>
    </location>
</feature>
<dbReference type="Pfam" id="PF03564">
    <property type="entry name" value="DUF1759"/>
    <property type="match status" value="1"/>
</dbReference>
<dbReference type="AlphaFoldDB" id="A0A8J2LAR7"/>